<reference evidence="8 9" key="1">
    <citation type="journal article" date="2013" name="Genome Announc.">
        <title>Complete genome sequence of Myxococcus stipitatus strain DSM 14675, a fruiting myxobacterium.</title>
        <authorList>
            <person name="Huntley S."/>
            <person name="Kneip S."/>
            <person name="Treuner-Lange A."/>
            <person name="Sogaard-Andersen L."/>
        </authorList>
    </citation>
    <scope>NUCLEOTIDE SEQUENCE [LARGE SCALE GENOMIC DNA]</scope>
    <source>
        <strain evidence="9">DSM 14675 / JCM 12634 / Mx s8</strain>
    </source>
</reference>
<proteinExistence type="predicted"/>
<dbReference type="PANTHER" id="PTHR36115">
    <property type="entry name" value="PROLINE-RICH ANTIGEN HOMOLOG-RELATED"/>
    <property type="match status" value="1"/>
</dbReference>
<dbReference type="OrthoDB" id="5349007at2"/>
<evidence type="ECO:0000256" key="6">
    <source>
        <dbReference type="SAM" id="Phobius"/>
    </source>
</evidence>
<protein>
    <submittedName>
        <fullName evidence="8">RDD domain-containing protein</fullName>
    </submittedName>
</protein>
<keyword evidence="5 6" id="KW-0472">Membrane</keyword>
<feature type="domain" description="RDD" evidence="7">
    <location>
        <begin position="65"/>
        <end position="195"/>
    </location>
</feature>
<dbReference type="Pfam" id="PF06271">
    <property type="entry name" value="RDD"/>
    <property type="match status" value="1"/>
</dbReference>
<dbReference type="InterPro" id="IPR010432">
    <property type="entry name" value="RDD"/>
</dbReference>
<evidence type="ECO:0000313" key="8">
    <source>
        <dbReference type="EMBL" id="AGC44503.1"/>
    </source>
</evidence>
<keyword evidence="9" id="KW-1185">Reference proteome</keyword>
<evidence type="ECO:0000256" key="2">
    <source>
        <dbReference type="ARBA" id="ARBA00022475"/>
    </source>
</evidence>
<evidence type="ECO:0000259" key="7">
    <source>
        <dbReference type="Pfam" id="PF06271"/>
    </source>
</evidence>
<dbReference type="PATRIC" id="fig|1278073.3.peg.3248"/>
<dbReference type="EMBL" id="CP004025">
    <property type="protein sequence ID" value="AGC44503.1"/>
    <property type="molecule type" value="Genomic_DNA"/>
</dbReference>
<accession>L7U8T4</accession>
<gene>
    <name evidence="8" type="ordered locus">MYSTI_03189</name>
</gene>
<dbReference type="RefSeq" id="WP_015348764.1">
    <property type="nucleotide sequence ID" value="NC_020126.1"/>
</dbReference>
<evidence type="ECO:0000256" key="3">
    <source>
        <dbReference type="ARBA" id="ARBA00022692"/>
    </source>
</evidence>
<keyword evidence="3 6" id="KW-0812">Transmembrane</keyword>
<dbReference type="PANTHER" id="PTHR36115:SF4">
    <property type="entry name" value="MEMBRANE PROTEIN"/>
    <property type="match status" value="1"/>
</dbReference>
<sequence length="210" mass="22575">MSAPRPDVRELSTEARCPLHPSASAVATCERCGNFACDQCVRRGPDLLSYCQSCLGRGPEFVTLASRGDRLLATLFDAFIISAPLFFAGVGQGLASARKTGFSPIWVSFALLITLGVLVAQLFGVARTGQSLGKRWRGIKVVRMDGSPVSLGVLLLVRNLIPHGVSQLTLGVTGILDTLFIFREDRRCLHDLIAGTQVVYASSDESSRHA</sequence>
<evidence type="ECO:0000313" key="9">
    <source>
        <dbReference type="Proteomes" id="UP000011131"/>
    </source>
</evidence>
<feature type="transmembrane region" description="Helical" evidence="6">
    <location>
        <begin position="105"/>
        <end position="126"/>
    </location>
</feature>
<dbReference type="InterPro" id="IPR051791">
    <property type="entry name" value="Pra-immunoreactive"/>
</dbReference>
<keyword evidence="2" id="KW-1003">Cell membrane</keyword>
<dbReference type="eggNOG" id="COG1714">
    <property type="taxonomic scope" value="Bacteria"/>
</dbReference>
<dbReference type="Proteomes" id="UP000011131">
    <property type="component" value="Chromosome"/>
</dbReference>
<comment type="subcellular location">
    <subcellularLocation>
        <location evidence="1">Cell membrane</location>
        <topology evidence="1">Multi-pass membrane protein</topology>
    </subcellularLocation>
</comment>
<dbReference type="HOGENOM" id="CLU_1487524_0_0_7"/>
<evidence type="ECO:0000256" key="4">
    <source>
        <dbReference type="ARBA" id="ARBA00022989"/>
    </source>
</evidence>
<feature type="transmembrane region" description="Helical" evidence="6">
    <location>
        <begin position="71"/>
        <end position="93"/>
    </location>
</feature>
<evidence type="ECO:0000256" key="5">
    <source>
        <dbReference type="ARBA" id="ARBA00023136"/>
    </source>
</evidence>
<name>L7U8T4_MYXSD</name>
<dbReference type="AlphaFoldDB" id="L7U8T4"/>
<dbReference type="STRING" id="1278073.MYSTI_03189"/>
<evidence type="ECO:0000256" key="1">
    <source>
        <dbReference type="ARBA" id="ARBA00004651"/>
    </source>
</evidence>
<organism evidence="8 9">
    <name type="scientific">Myxococcus stipitatus (strain DSM 14675 / JCM 12634 / Mx s8)</name>
    <dbReference type="NCBI Taxonomy" id="1278073"/>
    <lineage>
        <taxon>Bacteria</taxon>
        <taxon>Pseudomonadati</taxon>
        <taxon>Myxococcota</taxon>
        <taxon>Myxococcia</taxon>
        <taxon>Myxococcales</taxon>
        <taxon>Cystobacterineae</taxon>
        <taxon>Myxococcaceae</taxon>
        <taxon>Myxococcus</taxon>
    </lineage>
</organism>
<keyword evidence="4 6" id="KW-1133">Transmembrane helix</keyword>
<dbReference type="GO" id="GO:0005886">
    <property type="term" value="C:plasma membrane"/>
    <property type="evidence" value="ECO:0007669"/>
    <property type="project" value="UniProtKB-SubCell"/>
</dbReference>
<dbReference type="KEGG" id="msd:MYSTI_03189"/>